<sequence>MRRLLLLKPEVVAHASLLESVLERIRTAALPVVSARRVRMSEPAARRFYEEHQGKFFYGRLVRHMTSGESIALVLASDIGQARSLVGGGKVWPPRSMVDVTTAQGPKQDIYECVWLLMKAMV</sequence>
<evidence type="ECO:0000256" key="4">
    <source>
        <dbReference type="ARBA" id="ARBA00022741"/>
    </source>
</evidence>
<comment type="caution">
    <text evidence="8">Lacks conserved residue(s) required for the propagation of feature annotation.</text>
</comment>
<name>A0A2A6CES6_PRIPA</name>
<dbReference type="InterPro" id="IPR034907">
    <property type="entry name" value="NDK-like_dom"/>
</dbReference>
<comment type="similarity">
    <text evidence="8">Belongs to the NDK family.</text>
</comment>
<keyword evidence="4" id="KW-0547">Nucleotide-binding</keyword>
<evidence type="ECO:0000256" key="8">
    <source>
        <dbReference type="PROSITE-ProRule" id="PRU00706"/>
    </source>
</evidence>
<dbReference type="PANTHER" id="PTHR46956:SF1">
    <property type="entry name" value="NUCLEOSIDE DIPHOSPHATE KINASE 6"/>
    <property type="match status" value="1"/>
</dbReference>
<evidence type="ECO:0000313" key="10">
    <source>
        <dbReference type="Proteomes" id="UP000005239"/>
    </source>
</evidence>
<keyword evidence="10" id="KW-1185">Reference proteome</keyword>
<evidence type="ECO:0000256" key="2">
    <source>
        <dbReference type="ARBA" id="ARBA00022679"/>
    </source>
</evidence>
<evidence type="ECO:0000313" key="9">
    <source>
        <dbReference type="EnsemblMetazoa" id="PPA05005.1"/>
    </source>
</evidence>
<evidence type="ECO:0000256" key="3">
    <source>
        <dbReference type="ARBA" id="ARBA00022723"/>
    </source>
</evidence>
<dbReference type="PANTHER" id="PTHR46956">
    <property type="entry name" value="NUCLEOSIDE DIPHOSPHATE KINASE 6"/>
    <property type="match status" value="1"/>
</dbReference>
<dbReference type="Proteomes" id="UP000005239">
    <property type="component" value="Unassembled WGS sequence"/>
</dbReference>
<dbReference type="PROSITE" id="PS51374">
    <property type="entry name" value="NDPK_LIKE"/>
    <property type="match status" value="1"/>
</dbReference>
<dbReference type="SMART" id="SM00562">
    <property type="entry name" value="NDK"/>
    <property type="match status" value="1"/>
</dbReference>
<accession>A0A2A6CES6</accession>
<dbReference type="GO" id="GO:0004550">
    <property type="term" value="F:nucleoside diphosphate kinase activity"/>
    <property type="evidence" value="ECO:0007669"/>
    <property type="project" value="InterPro"/>
</dbReference>
<evidence type="ECO:0000256" key="1">
    <source>
        <dbReference type="ARBA" id="ARBA00001946"/>
    </source>
</evidence>
<comment type="cofactor">
    <cofactor evidence="1">
        <name>Mg(2+)</name>
        <dbReference type="ChEBI" id="CHEBI:18420"/>
    </cofactor>
</comment>
<keyword evidence="3" id="KW-0479">Metal-binding</keyword>
<evidence type="ECO:0000256" key="6">
    <source>
        <dbReference type="ARBA" id="ARBA00022840"/>
    </source>
</evidence>
<dbReference type="EnsemblMetazoa" id="PPA05005.1">
    <property type="protein sequence ID" value="PPA05005.1"/>
    <property type="gene ID" value="WBGene00094559"/>
</dbReference>
<proteinExistence type="inferred from homology"/>
<dbReference type="GO" id="GO:0005524">
    <property type="term" value="F:ATP binding"/>
    <property type="evidence" value="ECO:0007669"/>
    <property type="project" value="UniProtKB-KW"/>
</dbReference>
<dbReference type="InterPro" id="IPR037994">
    <property type="entry name" value="NDPk6"/>
</dbReference>
<keyword evidence="5" id="KW-0418">Kinase</keyword>
<keyword evidence="7" id="KW-0460">Magnesium</keyword>
<dbReference type="Gene3D" id="3.30.70.141">
    <property type="entry name" value="Nucleoside diphosphate kinase-like domain"/>
    <property type="match status" value="1"/>
</dbReference>
<dbReference type="AlphaFoldDB" id="A0A2A6CES6"/>
<dbReference type="GO" id="GO:0046872">
    <property type="term" value="F:metal ion binding"/>
    <property type="evidence" value="ECO:0007669"/>
    <property type="project" value="UniProtKB-KW"/>
</dbReference>
<evidence type="ECO:0000256" key="5">
    <source>
        <dbReference type="ARBA" id="ARBA00022777"/>
    </source>
</evidence>
<organism evidence="9 10">
    <name type="scientific">Pristionchus pacificus</name>
    <name type="common">Parasitic nematode worm</name>
    <dbReference type="NCBI Taxonomy" id="54126"/>
    <lineage>
        <taxon>Eukaryota</taxon>
        <taxon>Metazoa</taxon>
        <taxon>Ecdysozoa</taxon>
        <taxon>Nematoda</taxon>
        <taxon>Chromadorea</taxon>
        <taxon>Rhabditida</taxon>
        <taxon>Rhabditina</taxon>
        <taxon>Diplogasteromorpha</taxon>
        <taxon>Diplogasteroidea</taxon>
        <taxon>Neodiplogasteridae</taxon>
        <taxon>Pristionchus</taxon>
    </lineage>
</organism>
<dbReference type="InterPro" id="IPR036850">
    <property type="entry name" value="NDK-like_dom_sf"/>
</dbReference>
<gene>
    <name evidence="9" type="primary">WBGene00094559</name>
</gene>
<reference evidence="9" key="2">
    <citation type="submission" date="2022-06" db="UniProtKB">
        <authorList>
            <consortium name="EnsemblMetazoa"/>
        </authorList>
    </citation>
    <scope>IDENTIFICATION</scope>
    <source>
        <strain evidence="9">PS312</strain>
    </source>
</reference>
<keyword evidence="6" id="KW-0067">ATP-binding</keyword>
<keyword evidence="2" id="KW-0808">Transferase</keyword>
<dbReference type="Pfam" id="PF00334">
    <property type="entry name" value="NDK"/>
    <property type="match status" value="1"/>
</dbReference>
<evidence type="ECO:0000256" key="7">
    <source>
        <dbReference type="ARBA" id="ARBA00022842"/>
    </source>
</evidence>
<reference evidence="10" key="1">
    <citation type="journal article" date="2008" name="Nat. Genet.">
        <title>The Pristionchus pacificus genome provides a unique perspective on nematode lifestyle and parasitism.</title>
        <authorList>
            <person name="Dieterich C."/>
            <person name="Clifton S.W."/>
            <person name="Schuster L.N."/>
            <person name="Chinwalla A."/>
            <person name="Delehaunty K."/>
            <person name="Dinkelacker I."/>
            <person name="Fulton L."/>
            <person name="Fulton R."/>
            <person name="Godfrey J."/>
            <person name="Minx P."/>
            <person name="Mitreva M."/>
            <person name="Roeseler W."/>
            <person name="Tian H."/>
            <person name="Witte H."/>
            <person name="Yang S.P."/>
            <person name="Wilson R.K."/>
            <person name="Sommer R.J."/>
        </authorList>
    </citation>
    <scope>NUCLEOTIDE SEQUENCE [LARGE SCALE GENOMIC DNA]</scope>
    <source>
        <strain evidence="10">PS312</strain>
    </source>
</reference>
<dbReference type="OrthoDB" id="25346at2759"/>
<accession>A0A8R1Y7B5</accession>
<dbReference type="SUPFAM" id="SSF54919">
    <property type="entry name" value="Nucleoside diphosphate kinase, NDK"/>
    <property type="match status" value="1"/>
</dbReference>
<protein>
    <submittedName>
        <fullName evidence="9">NDK domain-containing protein</fullName>
    </submittedName>
</protein>